<organism evidence="7 8">
    <name type="scientific">Geodia barretti</name>
    <name type="common">Barrett's horny sponge</name>
    <dbReference type="NCBI Taxonomy" id="519541"/>
    <lineage>
        <taxon>Eukaryota</taxon>
        <taxon>Metazoa</taxon>
        <taxon>Porifera</taxon>
        <taxon>Demospongiae</taxon>
        <taxon>Heteroscleromorpha</taxon>
        <taxon>Tetractinellida</taxon>
        <taxon>Astrophorina</taxon>
        <taxon>Geodiidae</taxon>
        <taxon>Geodia</taxon>
    </lineage>
</organism>
<comment type="caution">
    <text evidence="7">The sequence shown here is derived from an EMBL/GenBank/DDBJ whole genome shotgun (WGS) entry which is preliminary data.</text>
</comment>
<evidence type="ECO:0000256" key="4">
    <source>
        <dbReference type="ARBA" id="ARBA00022980"/>
    </source>
</evidence>
<comment type="similarity">
    <text evidence="1 6">Belongs to the universal ribosomal protein uL23 family.</text>
</comment>
<dbReference type="InterPro" id="IPR001014">
    <property type="entry name" value="Ribosomal_uL23_CS"/>
</dbReference>
<keyword evidence="3" id="KW-0694">RNA-binding</keyword>
<evidence type="ECO:0000256" key="1">
    <source>
        <dbReference type="ARBA" id="ARBA00006700"/>
    </source>
</evidence>
<dbReference type="Gene3D" id="3.30.70.330">
    <property type="match status" value="1"/>
</dbReference>
<name>A0AA35WGT8_GEOBA</name>
<protein>
    <submittedName>
        <fullName evidence="7">50S ribosomal protein L23</fullName>
    </submittedName>
</protein>
<dbReference type="Pfam" id="PF00276">
    <property type="entry name" value="Ribosomal_L23"/>
    <property type="match status" value="1"/>
</dbReference>
<dbReference type="AlphaFoldDB" id="A0AA35WGT8"/>
<keyword evidence="2" id="KW-0699">rRNA-binding</keyword>
<proteinExistence type="inferred from homology"/>
<evidence type="ECO:0000256" key="2">
    <source>
        <dbReference type="ARBA" id="ARBA00022730"/>
    </source>
</evidence>
<reference evidence="7" key="1">
    <citation type="submission" date="2023-03" db="EMBL/GenBank/DDBJ databases">
        <authorList>
            <person name="Steffen K."/>
            <person name="Cardenas P."/>
        </authorList>
    </citation>
    <scope>NUCLEOTIDE SEQUENCE</scope>
</reference>
<dbReference type="Proteomes" id="UP001174909">
    <property type="component" value="Unassembled WGS sequence"/>
</dbReference>
<evidence type="ECO:0000313" key="8">
    <source>
        <dbReference type="Proteomes" id="UP001174909"/>
    </source>
</evidence>
<evidence type="ECO:0000256" key="5">
    <source>
        <dbReference type="ARBA" id="ARBA00023274"/>
    </source>
</evidence>
<dbReference type="GO" id="GO:1990904">
    <property type="term" value="C:ribonucleoprotein complex"/>
    <property type="evidence" value="ECO:0007669"/>
    <property type="project" value="UniProtKB-KW"/>
</dbReference>
<keyword evidence="4 6" id="KW-0689">Ribosomal protein</keyword>
<evidence type="ECO:0000256" key="6">
    <source>
        <dbReference type="RuleBase" id="RU003934"/>
    </source>
</evidence>
<dbReference type="GO" id="GO:0003735">
    <property type="term" value="F:structural constituent of ribosome"/>
    <property type="evidence" value="ECO:0007669"/>
    <property type="project" value="InterPro"/>
</dbReference>
<gene>
    <name evidence="7" type="ORF">GBAR_LOCUS8359</name>
</gene>
<dbReference type="GO" id="GO:0006412">
    <property type="term" value="P:translation"/>
    <property type="evidence" value="ECO:0007669"/>
    <property type="project" value="InterPro"/>
</dbReference>
<dbReference type="InterPro" id="IPR013025">
    <property type="entry name" value="Ribosomal_uL23-like"/>
</dbReference>
<sequence length="77" mass="8558">MQQESGRYTFQVALDANKGLVKEAVERNFGVTVLAVNITMLRGKQKRYGPKIKKTPDTKKAVVTLKPGDRINLVEGL</sequence>
<dbReference type="GO" id="GO:0005840">
    <property type="term" value="C:ribosome"/>
    <property type="evidence" value="ECO:0007669"/>
    <property type="project" value="UniProtKB-KW"/>
</dbReference>
<dbReference type="InterPro" id="IPR012678">
    <property type="entry name" value="Ribosomal_uL23/eL15/eS24_sf"/>
</dbReference>
<dbReference type="PROSITE" id="PS00050">
    <property type="entry name" value="RIBOSOMAL_L23"/>
    <property type="match status" value="1"/>
</dbReference>
<keyword evidence="8" id="KW-1185">Reference proteome</keyword>
<dbReference type="GO" id="GO:0019843">
    <property type="term" value="F:rRNA binding"/>
    <property type="evidence" value="ECO:0007669"/>
    <property type="project" value="UniProtKB-KW"/>
</dbReference>
<dbReference type="InterPro" id="IPR012677">
    <property type="entry name" value="Nucleotide-bd_a/b_plait_sf"/>
</dbReference>
<dbReference type="EMBL" id="CASHTH010001238">
    <property type="protein sequence ID" value="CAI8013107.1"/>
    <property type="molecule type" value="Genomic_DNA"/>
</dbReference>
<evidence type="ECO:0000256" key="3">
    <source>
        <dbReference type="ARBA" id="ARBA00022884"/>
    </source>
</evidence>
<evidence type="ECO:0000313" key="7">
    <source>
        <dbReference type="EMBL" id="CAI8013107.1"/>
    </source>
</evidence>
<keyword evidence="5 6" id="KW-0687">Ribonucleoprotein</keyword>
<accession>A0AA35WGT8</accession>
<dbReference type="SUPFAM" id="SSF54189">
    <property type="entry name" value="Ribosomal proteins S24e, L23 and L15e"/>
    <property type="match status" value="1"/>
</dbReference>